<evidence type="ECO:0000313" key="1">
    <source>
        <dbReference type="EMBL" id="SMO88580.1"/>
    </source>
</evidence>
<dbReference type="AlphaFoldDB" id="A0A521EZH4"/>
<dbReference type="EMBL" id="FXTN01000009">
    <property type="protein sequence ID" value="SMO88580.1"/>
    <property type="molecule type" value="Genomic_DNA"/>
</dbReference>
<dbReference type="OrthoDB" id="1185854at2"/>
<keyword evidence="2" id="KW-1185">Reference proteome</keyword>
<organism evidence="1 2">
    <name type="scientific">Pedobacter westerhofensis</name>
    <dbReference type="NCBI Taxonomy" id="425512"/>
    <lineage>
        <taxon>Bacteria</taxon>
        <taxon>Pseudomonadati</taxon>
        <taxon>Bacteroidota</taxon>
        <taxon>Sphingobacteriia</taxon>
        <taxon>Sphingobacteriales</taxon>
        <taxon>Sphingobacteriaceae</taxon>
        <taxon>Pedobacter</taxon>
    </lineage>
</organism>
<name>A0A521EZH4_9SPHI</name>
<accession>A0A521EZH4</accession>
<evidence type="ECO:0000313" key="2">
    <source>
        <dbReference type="Proteomes" id="UP000320300"/>
    </source>
</evidence>
<dbReference type="Proteomes" id="UP000320300">
    <property type="component" value="Unassembled WGS sequence"/>
</dbReference>
<gene>
    <name evidence="1" type="ORF">SAMN06265348_109271</name>
</gene>
<protein>
    <submittedName>
        <fullName evidence="1">Uncharacterized protein</fullName>
    </submittedName>
</protein>
<proteinExistence type="predicted"/>
<reference evidence="1 2" key="1">
    <citation type="submission" date="2017-05" db="EMBL/GenBank/DDBJ databases">
        <authorList>
            <person name="Varghese N."/>
            <person name="Submissions S."/>
        </authorList>
    </citation>
    <scope>NUCLEOTIDE SEQUENCE [LARGE SCALE GENOMIC DNA]</scope>
    <source>
        <strain evidence="1 2">DSM 19036</strain>
    </source>
</reference>
<dbReference type="RefSeq" id="WP_142529678.1">
    <property type="nucleotide sequence ID" value="NZ_CBCSJO010000009.1"/>
</dbReference>
<sequence length="126" mass="14596">MEDHMLKTRKVREPAFSAIYVWIDPYDESFESYMKKHMMRTLGWACSNDDLKARLDISNENTQAVIKELTAGFKQRFEGNISYLQEIFSIETVQMMILLIQDFIKVSVEEYAATSRLPSAGSTQLN</sequence>